<evidence type="ECO:0000313" key="2">
    <source>
        <dbReference type="Proteomes" id="UP000184395"/>
    </source>
</evidence>
<organism evidence="1 2">
    <name type="scientific">Paraburkholderia terricola</name>
    <dbReference type="NCBI Taxonomy" id="169427"/>
    <lineage>
        <taxon>Bacteria</taxon>
        <taxon>Pseudomonadati</taxon>
        <taxon>Pseudomonadota</taxon>
        <taxon>Betaproteobacteria</taxon>
        <taxon>Burkholderiales</taxon>
        <taxon>Burkholderiaceae</taxon>
        <taxon>Paraburkholderia</taxon>
    </lineage>
</organism>
<reference evidence="1 2" key="1">
    <citation type="submission" date="2016-11" db="EMBL/GenBank/DDBJ databases">
        <authorList>
            <person name="Jaros S."/>
            <person name="Januszkiewicz K."/>
            <person name="Wedrychowicz H."/>
        </authorList>
    </citation>
    <scope>NUCLEOTIDE SEQUENCE [LARGE SCALE GENOMIC DNA]</scope>
    <source>
        <strain evidence="1 2">LMG 20594</strain>
    </source>
</reference>
<accession>A0A1M6S9G9</accession>
<dbReference type="EMBL" id="FRAB01000021">
    <property type="protein sequence ID" value="SHK41424.1"/>
    <property type="molecule type" value="Genomic_DNA"/>
</dbReference>
<proteinExistence type="predicted"/>
<sequence>MGDNAGTRLDFLCTLRGHHETQPASPARTAELAKIDAEITQTFGDDSIWRRSTLYVLEALAAQRTAALSFMLNAQNTQSVSGVRELSVLVPTSS</sequence>
<dbReference type="AlphaFoldDB" id="A0A1M6S9G9"/>
<name>A0A1M6S9G9_9BURK</name>
<protein>
    <submittedName>
        <fullName evidence="1">Uncharacterized protein</fullName>
    </submittedName>
</protein>
<gene>
    <name evidence="1" type="ORF">SAMN05192548_102183</name>
</gene>
<evidence type="ECO:0000313" key="1">
    <source>
        <dbReference type="EMBL" id="SHK41424.1"/>
    </source>
</evidence>
<dbReference type="Proteomes" id="UP000184395">
    <property type="component" value="Unassembled WGS sequence"/>
</dbReference>